<dbReference type="PROSITE" id="PS00236">
    <property type="entry name" value="NEUROTR_ION_CHANNEL"/>
    <property type="match status" value="1"/>
</dbReference>
<keyword evidence="3 15" id="KW-0812">Transmembrane</keyword>
<dbReference type="Pfam" id="PF02932">
    <property type="entry name" value="Neur_chan_memb"/>
    <property type="match status" value="1"/>
</dbReference>
<evidence type="ECO:0000256" key="14">
    <source>
        <dbReference type="ARBA" id="ARBA00034104"/>
    </source>
</evidence>
<keyword evidence="9" id="KW-0675">Receptor</keyword>
<dbReference type="CDD" id="cd19064">
    <property type="entry name" value="LGIC_TM_nAChR"/>
    <property type="match status" value="1"/>
</dbReference>
<evidence type="ECO:0000256" key="5">
    <source>
        <dbReference type="ARBA" id="ARBA00023018"/>
    </source>
</evidence>
<evidence type="ECO:0000256" key="9">
    <source>
        <dbReference type="ARBA" id="ARBA00023170"/>
    </source>
</evidence>
<dbReference type="PRINTS" id="PR00254">
    <property type="entry name" value="NICOTINICR"/>
</dbReference>
<evidence type="ECO:0000313" key="18">
    <source>
        <dbReference type="Proteomes" id="UP000887566"/>
    </source>
</evidence>
<evidence type="ECO:0000256" key="12">
    <source>
        <dbReference type="ARBA" id="ARBA00023286"/>
    </source>
</evidence>
<evidence type="ECO:0000256" key="7">
    <source>
        <dbReference type="ARBA" id="ARBA00023136"/>
    </source>
</evidence>
<feature type="domain" description="Neurotransmitter-gated ion-channel transmembrane" evidence="17">
    <location>
        <begin position="263"/>
        <end position="501"/>
    </location>
</feature>
<keyword evidence="7 15" id="KW-0472">Membrane</keyword>
<dbReference type="FunFam" id="2.70.170.10:FF:000044">
    <property type="entry name" value="AcetylCholine Receptor"/>
    <property type="match status" value="1"/>
</dbReference>
<dbReference type="PRINTS" id="PR00252">
    <property type="entry name" value="NRIONCHANNEL"/>
</dbReference>
<evidence type="ECO:0000256" key="4">
    <source>
        <dbReference type="ARBA" id="ARBA00022989"/>
    </source>
</evidence>
<dbReference type="InterPro" id="IPR006202">
    <property type="entry name" value="Neur_chan_lig-bd"/>
</dbReference>
<keyword evidence="10" id="KW-0325">Glycoprotein</keyword>
<organism evidence="18 19">
    <name type="scientific">Plectus sambesii</name>
    <dbReference type="NCBI Taxonomy" id="2011161"/>
    <lineage>
        <taxon>Eukaryota</taxon>
        <taxon>Metazoa</taxon>
        <taxon>Ecdysozoa</taxon>
        <taxon>Nematoda</taxon>
        <taxon>Chromadorea</taxon>
        <taxon>Plectida</taxon>
        <taxon>Plectina</taxon>
        <taxon>Plectoidea</taxon>
        <taxon>Plectidae</taxon>
        <taxon>Plectus</taxon>
    </lineage>
</organism>
<feature type="transmembrane region" description="Helical" evidence="15">
    <location>
        <begin position="321"/>
        <end position="342"/>
    </location>
</feature>
<feature type="transmembrane region" description="Helical" evidence="15">
    <location>
        <begin position="481"/>
        <end position="503"/>
    </location>
</feature>
<evidence type="ECO:0000256" key="1">
    <source>
        <dbReference type="ARBA" id="ARBA00022448"/>
    </source>
</evidence>
<evidence type="ECO:0000313" key="19">
    <source>
        <dbReference type="WBParaSite" id="PSAMB.scaffold1574size29852.g13848.t1"/>
    </source>
</evidence>
<evidence type="ECO:0000256" key="3">
    <source>
        <dbReference type="ARBA" id="ARBA00022692"/>
    </source>
</evidence>
<dbReference type="PANTHER" id="PTHR18945">
    <property type="entry name" value="NEUROTRANSMITTER GATED ION CHANNEL"/>
    <property type="match status" value="1"/>
</dbReference>
<dbReference type="InterPro" id="IPR038050">
    <property type="entry name" value="Neuro_actylchol_rec"/>
</dbReference>
<dbReference type="GO" id="GO:0022848">
    <property type="term" value="F:acetylcholine-gated monoatomic cation-selective channel activity"/>
    <property type="evidence" value="ECO:0007669"/>
    <property type="project" value="InterPro"/>
</dbReference>
<keyword evidence="18" id="KW-1185">Reference proteome</keyword>
<dbReference type="InterPro" id="IPR018000">
    <property type="entry name" value="Neurotransmitter_ion_chnl_CS"/>
</dbReference>
<evidence type="ECO:0000256" key="13">
    <source>
        <dbReference type="ARBA" id="ARBA00023303"/>
    </source>
</evidence>
<comment type="similarity">
    <text evidence="15">Belongs to the ligand-gated ion channel (TC 1.A.9) family.</text>
</comment>
<dbReference type="AlphaFoldDB" id="A0A914V5N6"/>
<dbReference type="Gene3D" id="1.20.58.390">
    <property type="entry name" value="Neurotransmitter-gated ion-channel transmembrane domain"/>
    <property type="match status" value="2"/>
</dbReference>
<evidence type="ECO:0000256" key="8">
    <source>
        <dbReference type="ARBA" id="ARBA00023157"/>
    </source>
</evidence>
<dbReference type="Proteomes" id="UP000887566">
    <property type="component" value="Unplaced"/>
</dbReference>
<evidence type="ECO:0000259" key="16">
    <source>
        <dbReference type="Pfam" id="PF02931"/>
    </source>
</evidence>
<comment type="subcellular location">
    <subcellularLocation>
        <location evidence="14">Postsynaptic cell membrane</location>
        <topology evidence="14">Multi-pass membrane protein</topology>
    </subcellularLocation>
</comment>
<evidence type="ECO:0000259" key="17">
    <source>
        <dbReference type="Pfam" id="PF02932"/>
    </source>
</evidence>
<sequence length="536" mass="60948">MSSVIRALAVLIVSLLISRTLADKYIDQLYENLMYSYNKNVRPVLNATDVLQVKFGASLYRLIDVDEVNQVLTTNLWLEMQWIDHKLKWRPEEWGNIRKIRIPSAEIWIPDIILYNNADGEPDITIMTPAVVYYTGQVIWMPPSIYKSLCPIDIEYFPYDEQECHLKFGGWTNNGIYMDMIQIPPNPDDKIETKIDEDGNQFQFLERGMGLAFFQESAEWDLMTATSGRYEQVYPGCCGQQFYIDIKFFITLRRKALFFTVNLVIPCILIANLTTAVFVIPGREHKLTFSISILVALTVFYLVLIELIPPTSLVIPLIGKYLLFTMAIVSISIIVSVIIVNIQRRKGATHPMPSLTKKIFIKFLPPVLGIKIPDDIDDDSLTSSISDVGELSISGLGSRRASRVDSRRTSALSSRRASPYFLSVAQYVNAQMRLTQLAQLRGMHPDVIRRMIDNVSFIADHFRALEREDAVSKNWQLMAAVLNRLFLILFLILNVIVTVMIVVQSRKSFDSRVPLARTAASKPLSGDTLSWVNMTA</sequence>
<protein>
    <submittedName>
        <fullName evidence="19">Uncharacterized protein</fullName>
    </submittedName>
</protein>
<dbReference type="InterPro" id="IPR036719">
    <property type="entry name" value="Neuro-gated_channel_TM_sf"/>
</dbReference>
<feature type="transmembrane region" description="Helical" evidence="15">
    <location>
        <begin position="256"/>
        <end position="280"/>
    </location>
</feature>
<accession>A0A914V5N6</accession>
<evidence type="ECO:0000256" key="11">
    <source>
        <dbReference type="ARBA" id="ARBA00023257"/>
    </source>
</evidence>
<feature type="signal peptide" evidence="15">
    <location>
        <begin position="1"/>
        <end position="22"/>
    </location>
</feature>
<dbReference type="WBParaSite" id="PSAMB.scaffold1574size29852.g13848.t1">
    <property type="protein sequence ID" value="PSAMB.scaffold1574size29852.g13848.t1"/>
    <property type="gene ID" value="PSAMB.scaffold1574size29852.g13848"/>
</dbReference>
<keyword evidence="11" id="KW-0628">Postsynaptic cell membrane</keyword>
<dbReference type="GO" id="GO:0045211">
    <property type="term" value="C:postsynaptic membrane"/>
    <property type="evidence" value="ECO:0007669"/>
    <property type="project" value="UniProtKB-SubCell"/>
</dbReference>
<dbReference type="Pfam" id="PF02931">
    <property type="entry name" value="Neur_chan_LBD"/>
    <property type="match status" value="1"/>
</dbReference>
<name>A0A914V5N6_9BILA</name>
<keyword evidence="15" id="KW-0732">Signal</keyword>
<keyword evidence="1 15" id="KW-0813">Transport</keyword>
<dbReference type="GO" id="GO:0004888">
    <property type="term" value="F:transmembrane signaling receptor activity"/>
    <property type="evidence" value="ECO:0007669"/>
    <property type="project" value="InterPro"/>
</dbReference>
<reference evidence="19" key="1">
    <citation type="submission" date="2022-11" db="UniProtKB">
        <authorList>
            <consortium name="WormBaseParasite"/>
        </authorList>
    </citation>
    <scope>IDENTIFICATION</scope>
</reference>
<feature type="chain" id="PRO_5038168414" evidence="15">
    <location>
        <begin position="23"/>
        <end position="536"/>
    </location>
</feature>
<dbReference type="SUPFAM" id="SSF90112">
    <property type="entry name" value="Neurotransmitter-gated ion-channel transmembrane pore"/>
    <property type="match status" value="1"/>
</dbReference>
<feature type="transmembrane region" description="Helical" evidence="15">
    <location>
        <begin position="287"/>
        <end position="309"/>
    </location>
</feature>
<dbReference type="InterPro" id="IPR006029">
    <property type="entry name" value="Neurotrans-gated_channel_TM"/>
</dbReference>
<keyword evidence="5" id="KW-0770">Synapse</keyword>
<keyword evidence="12" id="KW-1071">Ligand-gated ion channel</keyword>
<dbReference type="InterPro" id="IPR002394">
    <property type="entry name" value="Nicotinic_acetylcholine_rcpt"/>
</dbReference>
<dbReference type="InterPro" id="IPR006201">
    <property type="entry name" value="Neur_channel"/>
</dbReference>
<proteinExistence type="inferred from homology"/>
<dbReference type="InterPro" id="IPR036734">
    <property type="entry name" value="Neur_chan_lig-bd_sf"/>
</dbReference>
<keyword evidence="4 15" id="KW-1133">Transmembrane helix</keyword>
<feature type="domain" description="Neurotransmitter-gated ion-channel ligand-binding" evidence="16">
    <location>
        <begin position="27"/>
        <end position="255"/>
    </location>
</feature>
<keyword evidence="13 15" id="KW-0407">Ion channel</keyword>
<dbReference type="Gene3D" id="2.70.170.10">
    <property type="entry name" value="Neurotransmitter-gated ion-channel ligand-binding domain"/>
    <property type="match status" value="1"/>
</dbReference>
<evidence type="ECO:0000256" key="10">
    <source>
        <dbReference type="ARBA" id="ARBA00023180"/>
    </source>
</evidence>
<evidence type="ECO:0000256" key="6">
    <source>
        <dbReference type="ARBA" id="ARBA00023065"/>
    </source>
</evidence>
<keyword evidence="2" id="KW-1003">Cell membrane</keyword>
<keyword evidence="8" id="KW-1015">Disulfide bond</keyword>
<evidence type="ECO:0000256" key="2">
    <source>
        <dbReference type="ARBA" id="ARBA00022475"/>
    </source>
</evidence>
<dbReference type="SUPFAM" id="SSF63712">
    <property type="entry name" value="Nicotinic receptor ligand binding domain-like"/>
    <property type="match status" value="1"/>
</dbReference>
<keyword evidence="6 15" id="KW-0406">Ion transport</keyword>
<evidence type="ECO:0000256" key="15">
    <source>
        <dbReference type="RuleBase" id="RU000687"/>
    </source>
</evidence>